<accession>A0A7X4HDN7</accession>
<reference evidence="3 4" key="1">
    <citation type="submission" date="2019-12" db="EMBL/GenBank/DDBJ databases">
        <title>Novel species isolated from a subtropical stream in China.</title>
        <authorList>
            <person name="Lu H."/>
        </authorList>
    </citation>
    <scope>NUCLEOTIDE SEQUENCE [LARGE SCALE GENOMIC DNA]</scope>
    <source>
        <strain evidence="3 4">FT127W</strain>
    </source>
</reference>
<sequence>MKSTLTLLLSAALPFAAQGASCLPAADLIARDSQYEEATRVNDAAFLENYLADDFVWVHNLVSSIDDKAAVVARAKKAATVPKSRTTSGVQAQALGDTVVLRGQSTVEAWNADGKTWRSNRYQFMRTYVNTPAGCKLLAVQTMKVWSSEAEKAAAK</sequence>
<dbReference type="AlphaFoldDB" id="A0A7X4HDN7"/>
<protein>
    <submittedName>
        <fullName evidence="3">DUF4440 domain-containing protein</fullName>
    </submittedName>
</protein>
<name>A0A7X4HDN7_9BURK</name>
<keyword evidence="1" id="KW-0732">Signal</keyword>
<feature type="domain" description="DUF4440" evidence="2">
    <location>
        <begin position="29"/>
        <end position="136"/>
    </location>
</feature>
<dbReference type="SUPFAM" id="SSF54427">
    <property type="entry name" value="NTF2-like"/>
    <property type="match status" value="1"/>
</dbReference>
<dbReference type="Gene3D" id="3.10.450.50">
    <property type="match status" value="1"/>
</dbReference>
<dbReference type="InterPro" id="IPR032710">
    <property type="entry name" value="NTF2-like_dom_sf"/>
</dbReference>
<dbReference type="RefSeq" id="WP_161072960.1">
    <property type="nucleotide sequence ID" value="NZ_WWCU01000015.1"/>
</dbReference>
<evidence type="ECO:0000313" key="4">
    <source>
        <dbReference type="Proteomes" id="UP000450676"/>
    </source>
</evidence>
<organism evidence="3 4">
    <name type="scientific">Pseudoduganella aquatica</name>
    <dbReference type="NCBI Taxonomy" id="2660641"/>
    <lineage>
        <taxon>Bacteria</taxon>
        <taxon>Pseudomonadati</taxon>
        <taxon>Pseudomonadota</taxon>
        <taxon>Betaproteobacteria</taxon>
        <taxon>Burkholderiales</taxon>
        <taxon>Oxalobacteraceae</taxon>
        <taxon>Telluria group</taxon>
        <taxon>Pseudoduganella</taxon>
    </lineage>
</organism>
<dbReference type="Proteomes" id="UP000450676">
    <property type="component" value="Unassembled WGS sequence"/>
</dbReference>
<feature type="signal peptide" evidence="1">
    <location>
        <begin position="1"/>
        <end position="19"/>
    </location>
</feature>
<keyword evidence="4" id="KW-1185">Reference proteome</keyword>
<evidence type="ECO:0000259" key="2">
    <source>
        <dbReference type="Pfam" id="PF14534"/>
    </source>
</evidence>
<comment type="caution">
    <text evidence="3">The sequence shown here is derived from an EMBL/GenBank/DDBJ whole genome shotgun (WGS) entry which is preliminary data.</text>
</comment>
<dbReference type="InterPro" id="IPR027843">
    <property type="entry name" value="DUF4440"/>
</dbReference>
<dbReference type="Pfam" id="PF14534">
    <property type="entry name" value="DUF4440"/>
    <property type="match status" value="1"/>
</dbReference>
<gene>
    <name evidence="3" type="ORF">GTP77_15015</name>
</gene>
<dbReference type="EMBL" id="WWCU01000015">
    <property type="protein sequence ID" value="MYN08647.1"/>
    <property type="molecule type" value="Genomic_DNA"/>
</dbReference>
<feature type="chain" id="PRO_5031200716" evidence="1">
    <location>
        <begin position="20"/>
        <end position="156"/>
    </location>
</feature>
<evidence type="ECO:0000256" key="1">
    <source>
        <dbReference type="SAM" id="SignalP"/>
    </source>
</evidence>
<proteinExistence type="predicted"/>
<evidence type="ECO:0000313" key="3">
    <source>
        <dbReference type="EMBL" id="MYN08647.1"/>
    </source>
</evidence>